<evidence type="ECO:0000313" key="1">
    <source>
        <dbReference type="EMBL" id="KZP08496.1"/>
    </source>
</evidence>
<proteinExistence type="predicted"/>
<protein>
    <submittedName>
        <fullName evidence="1">Uncharacterized protein</fullName>
    </submittedName>
</protein>
<dbReference type="AlphaFoldDB" id="A0A165XFI3"/>
<sequence length="223" mass="25319">MLSPALILVLPQIIHTDFNHTQLPWPNVIDEWLAGHKIDMDNEVIHSGHLNLPSLDSLDAGRGTRLLDWTQIKPHWMEGGSRSISVSCVLQLKVVPFIDHHNEECFEFSLYLYAQVPITSHISVAHLSSPAVILGRYEGLTCDHSAPHWTRLLPTTAYEIRQPCYMITEIFHQLANWPENSDPQRQSAMHAWTAAMKTCIINSTGPRRGARVRRTAKKFTACR</sequence>
<gene>
    <name evidence="1" type="ORF">FIBSPDRAFT_901223</name>
</gene>
<dbReference type="EMBL" id="KV417720">
    <property type="protein sequence ID" value="KZP08496.1"/>
    <property type="molecule type" value="Genomic_DNA"/>
</dbReference>
<keyword evidence="2" id="KW-1185">Reference proteome</keyword>
<reference evidence="1 2" key="1">
    <citation type="journal article" date="2016" name="Mol. Biol. Evol.">
        <title>Comparative Genomics of Early-Diverging Mushroom-Forming Fungi Provides Insights into the Origins of Lignocellulose Decay Capabilities.</title>
        <authorList>
            <person name="Nagy L.G."/>
            <person name="Riley R."/>
            <person name="Tritt A."/>
            <person name="Adam C."/>
            <person name="Daum C."/>
            <person name="Floudas D."/>
            <person name="Sun H."/>
            <person name="Yadav J.S."/>
            <person name="Pangilinan J."/>
            <person name="Larsson K.H."/>
            <person name="Matsuura K."/>
            <person name="Barry K."/>
            <person name="Labutti K."/>
            <person name="Kuo R."/>
            <person name="Ohm R.A."/>
            <person name="Bhattacharya S.S."/>
            <person name="Shirouzu T."/>
            <person name="Yoshinaga Y."/>
            <person name="Martin F.M."/>
            <person name="Grigoriev I.V."/>
            <person name="Hibbett D.S."/>
        </authorList>
    </citation>
    <scope>NUCLEOTIDE SEQUENCE [LARGE SCALE GENOMIC DNA]</scope>
    <source>
        <strain evidence="1 2">CBS 109695</strain>
    </source>
</reference>
<dbReference type="Proteomes" id="UP000076532">
    <property type="component" value="Unassembled WGS sequence"/>
</dbReference>
<organism evidence="1 2">
    <name type="scientific">Athelia psychrophila</name>
    <dbReference type="NCBI Taxonomy" id="1759441"/>
    <lineage>
        <taxon>Eukaryota</taxon>
        <taxon>Fungi</taxon>
        <taxon>Dikarya</taxon>
        <taxon>Basidiomycota</taxon>
        <taxon>Agaricomycotina</taxon>
        <taxon>Agaricomycetes</taxon>
        <taxon>Agaricomycetidae</taxon>
        <taxon>Atheliales</taxon>
        <taxon>Atheliaceae</taxon>
        <taxon>Athelia</taxon>
    </lineage>
</organism>
<accession>A0A165XFI3</accession>
<name>A0A165XFI3_9AGAM</name>
<evidence type="ECO:0000313" key="2">
    <source>
        <dbReference type="Proteomes" id="UP000076532"/>
    </source>
</evidence>